<dbReference type="AlphaFoldDB" id="A0AAW1WPL8"/>
<keyword evidence="1" id="KW-0732">Signal</keyword>
<evidence type="ECO:0000313" key="2">
    <source>
        <dbReference type="EMBL" id="KAK9925230.1"/>
    </source>
</evidence>
<accession>A0AAW1WPL8</accession>
<evidence type="ECO:0000313" key="3">
    <source>
        <dbReference type="Proteomes" id="UP001457282"/>
    </source>
</evidence>
<proteinExistence type="predicted"/>
<name>A0AAW1WPL8_RUBAR</name>
<dbReference type="Proteomes" id="UP001457282">
    <property type="component" value="Unassembled WGS sequence"/>
</dbReference>
<sequence length="109" mass="11653">MPEWQPSGVFLAVTAVIVIVVTLSHQATDGSCPLVRVVGSVGWFSGGVPYGFSFHCCGLASGDLGLLDIDHGRRLWDPFRRVWDPDIALVMRCCYGLDGEIGVGNAFAA</sequence>
<reference evidence="2 3" key="1">
    <citation type="journal article" date="2023" name="G3 (Bethesda)">
        <title>A chromosome-length genome assembly and annotation of blackberry (Rubus argutus, cv. 'Hillquist').</title>
        <authorList>
            <person name="Bruna T."/>
            <person name="Aryal R."/>
            <person name="Dudchenko O."/>
            <person name="Sargent D.J."/>
            <person name="Mead D."/>
            <person name="Buti M."/>
            <person name="Cavallini A."/>
            <person name="Hytonen T."/>
            <person name="Andres J."/>
            <person name="Pham M."/>
            <person name="Weisz D."/>
            <person name="Mascagni F."/>
            <person name="Usai G."/>
            <person name="Natali L."/>
            <person name="Bassil N."/>
            <person name="Fernandez G.E."/>
            <person name="Lomsadze A."/>
            <person name="Armour M."/>
            <person name="Olukolu B."/>
            <person name="Poorten T."/>
            <person name="Britton C."/>
            <person name="Davik J."/>
            <person name="Ashrafi H."/>
            <person name="Aiden E.L."/>
            <person name="Borodovsky M."/>
            <person name="Worthington M."/>
        </authorList>
    </citation>
    <scope>NUCLEOTIDE SEQUENCE [LARGE SCALE GENOMIC DNA]</scope>
    <source>
        <strain evidence="2">PI 553951</strain>
    </source>
</reference>
<feature type="chain" id="PRO_5043721702" evidence="1">
    <location>
        <begin position="25"/>
        <end position="109"/>
    </location>
</feature>
<protein>
    <submittedName>
        <fullName evidence="2">Uncharacterized protein</fullName>
    </submittedName>
</protein>
<organism evidence="2 3">
    <name type="scientific">Rubus argutus</name>
    <name type="common">Southern blackberry</name>
    <dbReference type="NCBI Taxonomy" id="59490"/>
    <lineage>
        <taxon>Eukaryota</taxon>
        <taxon>Viridiplantae</taxon>
        <taxon>Streptophyta</taxon>
        <taxon>Embryophyta</taxon>
        <taxon>Tracheophyta</taxon>
        <taxon>Spermatophyta</taxon>
        <taxon>Magnoliopsida</taxon>
        <taxon>eudicotyledons</taxon>
        <taxon>Gunneridae</taxon>
        <taxon>Pentapetalae</taxon>
        <taxon>rosids</taxon>
        <taxon>fabids</taxon>
        <taxon>Rosales</taxon>
        <taxon>Rosaceae</taxon>
        <taxon>Rosoideae</taxon>
        <taxon>Rosoideae incertae sedis</taxon>
        <taxon>Rubus</taxon>
    </lineage>
</organism>
<feature type="signal peptide" evidence="1">
    <location>
        <begin position="1"/>
        <end position="24"/>
    </location>
</feature>
<keyword evidence="3" id="KW-1185">Reference proteome</keyword>
<comment type="caution">
    <text evidence="2">The sequence shown here is derived from an EMBL/GenBank/DDBJ whole genome shotgun (WGS) entry which is preliminary data.</text>
</comment>
<dbReference type="EMBL" id="JBEDUW010000006">
    <property type="protein sequence ID" value="KAK9925230.1"/>
    <property type="molecule type" value="Genomic_DNA"/>
</dbReference>
<evidence type="ECO:0000256" key="1">
    <source>
        <dbReference type="SAM" id="SignalP"/>
    </source>
</evidence>
<gene>
    <name evidence="2" type="ORF">M0R45_033560</name>
</gene>